<protein>
    <recommendedName>
        <fullName evidence="5">Type II secretion system protein G</fullName>
    </recommendedName>
</protein>
<evidence type="ECO:0000256" key="1">
    <source>
        <dbReference type="SAM" id="MobiDB-lite"/>
    </source>
</evidence>
<dbReference type="PANTHER" id="PTHR30093:SF2">
    <property type="entry name" value="TYPE II SECRETION SYSTEM PROTEIN H"/>
    <property type="match status" value="1"/>
</dbReference>
<gene>
    <name evidence="3" type="ORF">Pan265_19020</name>
</gene>
<evidence type="ECO:0000313" key="3">
    <source>
        <dbReference type="EMBL" id="QDU72042.1"/>
    </source>
</evidence>
<accession>A0A518BYJ5</accession>
<dbReference type="InterPro" id="IPR045584">
    <property type="entry name" value="Pilin-like"/>
</dbReference>
<dbReference type="Gene3D" id="3.30.700.10">
    <property type="entry name" value="Glycoprotein, Type 4 Pilin"/>
    <property type="match status" value="1"/>
</dbReference>
<evidence type="ECO:0008006" key="5">
    <source>
        <dbReference type="Google" id="ProtNLM"/>
    </source>
</evidence>
<dbReference type="Pfam" id="PF07963">
    <property type="entry name" value="N_methyl"/>
    <property type="match status" value="1"/>
</dbReference>
<organism evidence="3 4">
    <name type="scientific">Mucisphaera calidilacus</name>
    <dbReference type="NCBI Taxonomy" id="2527982"/>
    <lineage>
        <taxon>Bacteria</taxon>
        <taxon>Pseudomonadati</taxon>
        <taxon>Planctomycetota</taxon>
        <taxon>Phycisphaerae</taxon>
        <taxon>Phycisphaerales</taxon>
        <taxon>Phycisphaeraceae</taxon>
        <taxon>Mucisphaera</taxon>
    </lineage>
</organism>
<proteinExistence type="predicted"/>
<reference evidence="3 4" key="1">
    <citation type="submission" date="2019-02" db="EMBL/GenBank/DDBJ databases">
        <title>Deep-cultivation of Planctomycetes and their phenomic and genomic characterization uncovers novel biology.</title>
        <authorList>
            <person name="Wiegand S."/>
            <person name="Jogler M."/>
            <person name="Boedeker C."/>
            <person name="Pinto D."/>
            <person name="Vollmers J."/>
            <person name="Rivas-Marin E."/>
            <person name="Kohn T."/>
            <person name="Peeters S.H."/>
            <person name="Heuer A."/>
            <person name="Rast P."/>
            <person name="Oberbeckmann S."/>
            <person name="Bunk B."/>
            <person name="Jeske O."/>
            <person name="Meyerdierks A."/>
            <person name="Storesund J.E."/>
            <person name="Kallscheuer N."/>
            <person name="Luecker S."/>
            <person name="Lage O.M."/>
            <person name="Pohl T."/>
            <person name="Merkel B.J."/>
            <person name="Hornburger P."/>
            <person name="Mueller R.-W."/>
            <person name="Bruemmer F."/>
            <person name="Labrenz M."/>
            <person name="Spormann A.M."/>
            <person name="Op den Camp H."/>
            <person name="Overmann J."/>
            <person name="Amann R."/>
            <person name="Jetten M.S.M."/>
            <person name="Mascher T."/>
            <person name="Medema M.H."/>
            <person name="Devos D.P."/>
            <person name="Kaster A.-K."/>
            <person name="Ovreas L."/>
            <person name="Rohde M."/>
            <person name="Galperin M.Y."/>
            <person name="Jogler C."/>
        </authorList>
    </citation>
    <scope>NUCLEOTIDE SEQUENCE [LARGE SCALE GENOMIC DNA]</scope>
    <source>
        <strain evidence="3 4">Pan265</strain>
    </source>
</reference>
<dbReference type="EMBL" id="CP036280">
    <property type="protein sequence ID" value="QDU72042.1"/>
    <property type="molecule type" value="Genomic_DNA"/>
</dbReference>
<feature type="region of interest" description="Disordered" evidence="1">
    <location>
        <begin position="221"/>
        <end position="248"/>
    </location>
</feature>
<dbReference type="SUPFAM" id="SSF54523">
    <property type="entry name" value="Pili subunits"/>
    <property type="match status" value="1"/>
</dbReference>
<keyword evidence="4" id="KW-1185">Reference proteome</keyword>
<keyword evidence="2" id="KW-1133">Transmembrane helix</keyword>
<evidence type="ECO:0000256" key="2">
    <source>
        <dbReference type="SAM" id="Phobius"/>
    </source>
</evidence>
<evidence type="ECO:0000313" key="4">
    <source>
        <dbReference type="Proteomes" id="UP000320386"/>
    </source>
</evidence>
<sequence>MNHPIHRSSSGFTLIELLVVISIIALLIGILLPALAAARSHARAVNCLAKTRSIAQALIIYLHDHDDRFPPTNHGGFSDTLEWDLQLAPYLGAPSVRTAVLFGDFYLEDNPDALAYYNTHLRCPEDQRTATTDFSYGQSVYPSLIPDDPEENIALNGNLWHSARALPAPSATVIHGEVEDDANHVMAHYWNLYNVNPDDDLALRHSDKLSTTFADGHATIAPTSASYERPASAQPPTLDNWNPATAGR</sequence>
<dbReference type="PROSITE" id="PS00409">
    <property type="entry name" value="PROKAR_NTER_METHYL"/>
    <property type="match status" value="1"/>
</dbReference>
<dbReference type="RefSeq" id="WP_145446223.1">
    <property type="nucleotide sequence ID" value="NZ_CP036280.1"/>
</dbReference>
<dbReference type="InterPro" id="IPR012902">
    <property type="entry name" value="N_methyl_site"/>
</dbReference>
<dbReference type="AlphaFoldDB" id="A0A518BYJ5"/>
<keyword evidence="2" id="KW-0472">Membrane</keyword>
<keyword evidence="2" id="KW-0812">Transmembrane</keyword>
<feature type="transmembrane region" description="Helical" evidence="2">
    <location>
        <begin position="12"/>
        <end position="36"/>
    </location>
</feature>
<dbReference type="KEGG" id="mcad:Pan265_19020"/>
<feature type="compositionally biased region" description="Polar residues" evidence="1">
    <location>
        <begin position="234"/>
        <end position="248"/>
    </location>
</feature>
<dbReference type="Proteomes" id="UP000320386">
    <property type="component" value="Chromosome"/>
</dbReference>
<name>A0A518BYJ5_9BACT</name>
<dbReference type="NCBIfam" id="TIGR02532">
    <property type="entry name" value="IV_pilin_GFxxxE"/>
    <property type="match status" value="1"/>
</dbReference>
<dbReference type="PANTHER" id="PTHR30093">
    <property type="entry name" value="GENERAL SECRETION PATHWAY PROTEIN G"/>
    <property type="match status" value="1"/>
</dbReference>